<reference evidence="1 2" key="1">
    <citation type="submission" date="2018-11" db="EMBL/GenBank/DDBJ databases">
        <authorList>
            <consortium name="Pathogen Informatics"/>
        </authorList>
    </citation>
    <scope>NUCLEOTIDE SEQUENCE [LARGE SCALE GENOMIC DNA]</scope>
</reference>
<sequence>MVYSYSFDSLLISYLVEQRYKAALFRIPGSTMIFIWYSAAALCLSSAIADPNLTGDNALLESITAHEGVKVTTAPRHDDCPGRSSLRHLCLPCKTIVHSWRSTMERVVMVRKVGLCK</sequence>
<organism evidence="1 2">
    <name type="scientific">Strongylus vulgaris</name>
    <name type="common">Blood worm</name>
    <dbReference type="NCBI Taxonomy" id="40348"/>
    <lineage>
        <taxon>Eukaryota</taxon>
        <taxon>Metazoa</taxon>
        <taxon>Ecdysozoa</taxon>
        <taxon>Nematoda</taxon>
        <taxon>Chromadorea</taxon>
        <taxon>Rhabditida</taxon>
        <taxon>Rhabditina</taxon>
        <taxon>Rhabditomorpha</taxon>
        <taxon>Strongyloidea</taxon>
        <taxon>Strongylidae</taxon>
        <taxon>Strongylus</taxon>
    </lineage>
</organism>
<protein>
    <submittedName>
        <fullName evidence="1">Uncharacterized protein</fullName>
    </submittedName>
</protein>
<accession>A0A3P7JC83</accession>
<gene>
    <name evidence="1" type="ORF">SVUK_LOCUS18199</name>
</gene>
<dbReference type="EMBL" id="UYYB01121708">
    <property type="protein sequence ID" value="VDM83201.1"/>
    <property type="molecule type" value="Genomic_DNA"/>
</dbReference>
<dbReference type="Proteomes" id="UP000270094">
    <property type="component" value="Unassembled WGS sequence"/>
</dbReference>
<keyword evidence="2" id="KW-1185">Reference proteome</keyword>
<name>A0A3P7JC83_STRVU</name>
<dbReference type="AlphaFoldDB" id="A0A3P7JC83"/>
<evidence type="ECO:0000313" key="1">
    <source>
        <dbReference type="EMBL" id="VDM83201.1"/>
    </source>
</evidence>
<proteinExistence type="predicted"/>
<evidence type="ECO:0000313" key="2">
    <source>
        <dbReference type="Proteomes" id="UP000270094"/>
    </source>
</evidence>